<evidence type="ECO:0000256" key="1">
    <source>
        <dbReference type="SAM" id="MobiDB-lite"/>
    </source>
</evidence>
<dbReference type="AlphaFoldDB" id="A0A371GLS4"/>
<proteinExistence type="predicted"/>
<feature type="compositionally biased region" description="Polar residues" evidence="1">
    <location>
        <begin position="186"/>
        <end position="217"/>
    </location>
</feature>
<organism evidence="2 3">
    <name type="scientific">Mucuna pruriens</name>
    <name type="common">Velvet bean</name>
    <name type="synonym">Dolichos pruriens</name>
    <dbReference type="NCBI Taxonomy" id="157652"/>
    <lineage>
        <taxon>Eukaryota</taxon>
        <taxon>Viridiplantae</taxon>
        <taxon>Streptophyta</taxon>
        <taxon>Embryophyta</taxon>
        <taxon>Tracheophyta</taxon>
        <taxon>Spermatophyta</taxon>
        <taxon>Magnoliopsida</taxon>
        <taxon>eudicotyledons</taxon>
        <taxon>Gunneridae</taxon>
        <taxon>Pentapetalae</taxon>
        <taxon>rosids</taxon>
        <taxon>fabids</taxon>
        <taxon>Fabales</taxon>
        <taxon>Fabaceae</taxon>
        <taxon>Papilionoideae</taxon>
        <taxon>50 kb inversion clade</taxon>
        <taxon>NPAAA clade</taxon>
        <taxon>indigoferoid/millettioid clade</taxon>
        <taxon>Phaseoleae</taxon>
        <taxon>Mucuna</taxon>
    </lineage>
</organism>
<evidence type="ECO:0000313" key="2">
    <source>
        <dbReference type="EMBL" id="RDX91505.1"/>
    </source>
</evidence>
<sequence length="544" mass="61114">MMGFANSSSVSNSMLAVADSMKMTKIDDCMPTIFDVADVVKIANFMTDVTNLTDMTWMRFRTKAEDADSLVDKSDSVNMTEMADSVVSMSDHANILEVANSMMEVPSLADIIEVIKAQTATKPNPCLTPNAESVRKPRPTRHPKAETWCGPKATQVRRLMPSLPRAYSRESKAIRTTRTRRSPTPNQFQTRPIARTSDSSGQLGAESNSGNQSWKQPKVKINSTHHLSNLGQAGQSRYLTTTTSGSGGRNQYQAKSECVLGSQCHNLTDVETLFDSRIYTWRLEMTLDHPTLHSKSRIHSRQFSAIFIFPKSMSTLVPFLSGPNQLRGIEELWNCFASGSRSSMGVTLRDIARTMHPKGVEKEKKEKQVLDETKKGKAAKSCLFALGVEKCMTRNGSNILYELDPEIDRTLRRLGKVMSYVVSNSSSSNSISNFDYTISVTNDFDFFECNSSNINFDCNFGLNNFQEPNPMENNDRTFKELAMPNVVYQPWCIQYPQLEPAQSYKLKSGLIHLLPRFHGLVRRPPQAFKRISCGLLHNDTERLY</sequence>
<keyword evidence="3" id="KW-1185">Reference proteome</keyword>
<name>A0A371GLS4_MUCPR</name>
<feature type="region of interest" description="Disordered" evidence="1">
    <location>
        <begin position="230"/>
        <end position="251"/>
    </location>
</feature>
<feature type="region of interest" description="Disordered" evidence="1">
    <location>
        <begin position="162"/>
        <end position="217"/>
    </location>
</feature>
<accession>A0A371GLS4</accession>
<protein>
    <submittedName>
        <fullName evidence="2">Uncharacterized protein</fullName>
    </submittedName>
</protein>
<evidence type="ECO:0000313" key="3">
    <source>
        <dbReference type="Proteomes" id="UP000257109"/>
    </source>
</evidence>
<feature type="region of interest" description="Disordered" evidence="1">
    <location>
        <begin position="126"/>
        <end position="147"/>
    </location>
</feature>
<feature type="non-terminal residue" evidence="2">
    <location>
        <position position="1"/>
    </location>
</feature>
<gene>
    <name evidence="2" type="ORF">CR513_26501</name>
</gene>
<dbReference type="EMBL" id="QJKJ01005101">
    <property type="protein sequence ID" value="RDX91505.1"/>
    <property type="molecule type" value="Genomic_DNA"/>
</dbReference>
<comment type="caution">
    <text evidence="2">The sequence shown here is derived from an EMBL/GenBank/DDBJ whole genome shotgun (WGS) entry which is preliminary data.</text>
</comment>
<dbReference type="Proteomes" id="UP000257109">
    <property type="component" value="Unassembled WGS sequence"/>
</dbReference>
<reference evidence="2" key="1">
    <citation type="submission" date="2018-05" db="EMBL/GenBank/DDBJ databases">
        <title>Draft genome of Mucuna pruriens seed.</title>
        <authorList>
            <person name="Nnadi N.E."/>
            <person name="Vos R."/>
            <person name="Hasami M.H."/>
            <person name="Devisetty U.K."/>
            <person name="Aguiy J.C."/>
        </authorList>
    </citation>
    <scope>NUCLEOTIDE SEQUENCE [LARGE SCALE GENOMIC DNA]</scope>
    <source>
        <strain evidence="2">JCA_2017</strain>
    </source>
</reference>